<evidence type="ECO:0000256" key="1">
    <source>
        <dbReference type="SAM" id="MobiDB-lite"/>
    </source>
</evidence>
<sequence length="241" mass="28066">MNQGGNMTQNQTWSSESHSSPYRRKQRSLYDAVVKKLCQNTEEDEGFLPYDGLESSLWMVHIPVRYVCALWLCSSARRDLRVIDVEDFHNRKDPIELSVFQTMVSFRVDRVKRILNNWLLDVQDIYYEASRKLLVPLSSEPTNLQSFFNSLAVLMTSQLQEFALFSLRDYTSLISPSSGGAYRHPGFVLHLVLKDNEIRIDPEFRLYEEAFLNVFELILSSAGTVPRVDTFLLPDWVRRQM</sequence>
<evidence type="ECO:0000313" key="2">
    <source>
        <dbReference type="EMBL" id="TWW80506.1"/>
    </source>
</evidence>
<proteinExistence type="predicted"/>
<dbReference type="AlphaFoldDB" id="A0A5C6PNN1"/>
<comment type="caution">
    <text evidence="2">The sequence shown here is derived from an EMBL/GenBank/DDBJ whole genome shotgun (WGS) entry which is preliminary data.</text>
</comment>
<dbReference type="EMBL" id="RHFK02000001">
    <property type="protein sequence ID" value="TWW80506.1"/>
    <property type="molecule type" value="Genomic_DNA"/>
</dbReference>
<protein>
    <submittedName>
        <fullName evidence="2">Dynein heavy chain 7, axonemal</fullName>
    </submittedName>
</protein>
<dbReference type="Proteomes" id="UP000324091">
    <property type="component" value="Chromosome 1"/>
</dbReference>
<name>A0A5C6PNN1_9TELE</name>
<keyword evidence="3" id="KW-1185">Reference proteome</keyword>
<reference evidence="2 3" key="1">
    <citation type="submission" date="2019-04" db="EMBL/GenBank/DDBJ databases">
        <title>Chromosome genome assembly for Takifugu flavidus.</title>
        <authorList>
            <person name="Xiao S."/>
        </authorList>
    </citation>
    <scope>NUCLEOTIDE SEQUENCE [LARGE SCALE GENOMIC DNA]</scope>
    <source>
        <strain evidence="2">HTHZ2018</strain>
        <tissue evidence="2">Muscle</tissue>
    </source>
</reference>
<feature type="compositionally biased region" description="Polar residues" evidence="1">
    <location>
        <begin position="1"/>
        <end position="20"/>
    </location>
</feature>
<evidence type="ECO:0000313" key="3">
    <source>
        <dbReference type="Proteomes" id="UP000324091"/>
    </source>
</evidence>
<accession>A0A5C6PNN1</accession>
<gene>
    <name evidence="2" type="ORF">D4764_01G0003210</name>
</gene>
<organism evidence="2 3">
    <name type="scientific">Takifugu flavidus</name>
    <name type="common">sansaifugu</name>
    <dbReference type="NCBI Taxonomy" id="433684"/>
    <lineage>
        <taxon>Eukaryota</taxon>
        <taxon>Metazoa</taxon>
        <taxon>Chordata</taxon>
        <taxon>Craniata</taxon>
        <taxon>Vertebrata</taxon>
        <taxon>Euteleostomi</taxon>
        <taxon>Actinopterygii</taxon>
        <taxon>Neopterygii</taxon>
        <taxon>Teleostei</taxon>
        <taxon>Neoteleostei</taxon>
        <taxon>Acanthomorphata</taxon>
        <taxon>Eupercaria</taxon>
        <taxon>Tetraodontiformes</taxon>
        <taxon>Tetradontoidea</taxon>
        <taxon>Tetraodontidae</taxon>
        <taxon>Takifugu</taxon>
    </lineage>
</organism>
<feature type="region of interest" description="Disordered" evidence="1">
    <location>
        <begin position="1"/>
        <end position="21"/>
    </location>
</feature>